<gene>
    <name evidence="1" type="primary">27</name>
    <name evidence="1" type="ORF">SEA_SKOG_27</name>
</gene>
<dbReference type="Proteomes" id="UP000503093">
    <property type="component" value="Segment"/>
</dbReference>
<accession>A0A6G6XJ85</accession>
<proteinExistence type="predicted"/>
<dbReference type="RefSeq" id="YP_010059277.1">
    <property type="nucleotide sequence ID" value="NC_054725.1"/>
</dbReference>
<organism evidence="1 2">
    <name type="scientific">Gordonia phage Skog</name>
    <dbReference type="NCBI Taxonomy" id="2704033"/>
    <lineage>
        <taxon>Viruses</taxon>
        <taxon>Duplodnaviria</taxon>
        <taxon>Heunggongvirae</taxon>
        <taxon>Uroviricota</taxon>
        <taxon>Caudoviricetes</taxon>
        <taxon>Skogvirus</taxon>
        <taxon>Skogvirus Skog</taxon>
    </lineage>
</organism>
<sequence length="135" mass="14689">MSPTVVTPANPSELRRALVIKRPGLQRTVIVHSWACSSSRSPDHNFTVHVVPGASLDVIVRSGLPFLKLLHGEATFTFGSSWGNSLELCHETKATVKVNNPHVKVTITGDGRGLTLLAPEGENRVRNFTEDPEKV</sequence>
<evidence type="ECO:0000313" key="2">
    <source>
        <dbReference type="Proteomes" id="UP000503093"/>
    </source>
</evidence>
<dbReference type="EMBL" id="MN908687">
    <property type="protein sequence ID" value="QIG58179.1"/>
    <property type="molecule type" value="Genomic_DNA"/>
</dbReference>
<dbReference type="KEGG" id="vg:64766509"/>
<protein>
    <submittedName>
        <fullName evidence="1">Uncharacterized protein</fullName>
    </submittedName>
</protein>
<keyword evidence="2" id="KW-1185">Reference proteome</keyword>
<evidence type="ECO:0000313" key="1">
    <source>
        <dbReference type="EMBL" id="QIG58179.1"/>
    </source>
</evidence>
<dbReference type="GeneID" id="64766509"/>
<name>A0A6G6XJ85_9CAUD</name>
<reference evidence="1 2" key="1">
    <citation type="submission" date="2020-01" db="EMBL/GenBank/DDBJ databases">
        <authorList>
            <person name="Alvaro L.E."/>
            <person name="Baker K.N."/>
            <person name="Baxter I.S."/>
            <person name="Brown M.R."/>
            <person name="Driscoll K.D."/>
            <person name="Elrubaie J.M."/>
            <person name="Feith S.L."/>
            <person name="Indihar D.F."/>
            <person name="Knoch V.T."/>
            <person name="Koirtyohann K.M."/>
            <person name="Kratz M.A."/>
            <person name="Lear A.H."/>
            <person name="Lindblom K.E."/>
            <person name="Marcus E.R."/>
            <person name="Murphy M.E."/>
            <person name="Sensor R."/>
            <person name="Sherman S.J."/>
            <person name="Swift V.R."/>
            <person name="White K.E."/>
            <person name="Wills S.J."/>
            <person name="Gatt S.M."/>
            <person name="Lohbauer S.A."/>
            <person name="Power T.R."/>
            <person name="Rosales K.A."/>
            <person name="Sisson B.M."/>
            <person name="Isern S."/>
            <person name="Michael S.F."/>
            <person name="Sunnen C.N."/>
            <person name="Garlena R.A."/>
            <person name="Russell D.A."/>
            <person name="Pope W.H."/>
            <person name="Jacobs-Sera D."/>
            <person name="Hatfull G.F."/>
        </authorList>
    </citation>
    <scope>NUCLEOTIDE SEQUENCE [LARGE SCALE GENOMIC DNA]</scope>
</reference>